<protein>
    <submittedName>
        <fullName evidence="6">Protein roadkill like protein</fullName>
    </submittedName>
</protein>
<evidence type="ECO:0000313" key="7">
    <source>
        <dbReference type="Proteomes" id="UP000807504"/>
    </source>
</evidence>
<dbReference type="Gene3D" id="3.30.710.10">
    <property type="entry name" value="Potassium Channel Kv1.1, Chain A"/>
    <property type="match status" value="1"/>
</dbReference>
<keyword evidence="3" id="KW-0833">Ubl conjugation pathway</keyword>
<dbReference type="SUPFAM" id="SSF54695">
    <property type="entry name" value="POZ domain"/>
    <property type="match status" value="1"/>
</dbReference>
<dbReference type="PROSITE" id="PS50097">
    <property type="entry name" value="BTB"/>
    <property type="match status" value="1"/>
</dbReference>
<dbReference type="GO" id="GO:0005634">
    <property type="term" value="C:nucleus"/>
    <property type="evidence" value="ECO:0007669"/>
    <property type="project" value="UniProtKB-SubCell"/>
</dbReference>
<dbReference type="InterPro" id="IPR000210">
    <property type="entry name" value="BTB/POZ_dom"/>
</dbReference>
<accession>A0A8T0EVX7</accession>
<comment type="similarity">
    <text evidence="2">Belongs to the Tdpoz family.</text>
</comment>
<dbReference type="InterPro" id="IPR011333">
    <property type="entry name" value="SKP1/BTB/POZ_sf"/>
</dbReference>
<dbReference type="PANTHER" id="PTHR24413">
    <property type="entry name" value="SPECKLE-TYPE POZ PROTEIN"/>
    <property type="match status" value="1"/>
</dbReference>
<dbReference type="Pfam" id="PF00651">
    <property type="entry name" value="BTB"/>
    <property type="match status" value="1"/>
</dbReference>
<evidence type="ECO:0000256" key="1">
    <source>
        <dbReference type="ARBA" id="ARBA00004123"/>
    </source>
</evidence>
<gene>
    <name evidence="6" type="ORF">HNY73_012570</name>
</gene>
<reference evidence="6" key="2">
    <citation type="submission" date="2020-06" db="EMBL/GenBank/DDBJ databases">
        <authorList>
            <person name="Sheffer M."/>
        </authorList>
    </citation>
    <scope>NUCLEOTIDE SEQUENCE</scope>
</reference>
<evidence type="ECO:0000259" key="5">
    <source>
        <dbReference type="PROSITE" id="PS50097"/>
    </source>
</evidence>
<name>A0A8T0EVX7_ARGBR</name>
<dbReference type="Proteomes" id="UP000807504">
    <property type="component" value="Unassembled WGS sequence"/>
</dbReference>
<evidence type="ECO:0000313" key="6">
    <source>
        <dbReference type="EMBL" id="KAF8782260.1"/>
    </source>
</evidence>
<proteinExistence type="inferred from homology"/>
<dbReference type="CDD" id="cd18186">
    <property type="entry name" value="BTB_POZ_ZBTB_KLHL-like"/>
    <property type="match status" value="1"/>
</dbReference>
<sequence>MAVSKVVTYNPTEVINIDWVVEHFEMLGDVIHSPVIYPIPNCGEKWRLVLKFSSNDKRKDLIRSKAEVFLLKEQSCIEKCYVKLTMHIKNYFSMVNNPLLPVSIGKEECYLLQTYVSDNVSRIFSSPYKDLNINAELIVSGYRVNYSASPRPVFEMEGNCQELSSDLERLYEDHATKDVTFLVKGQKLFAHSAIIRCRSLVLAKMLDQDMLERRTRCVLITDASFQDFDYFLRYLYTAKLKIKTWNTMFSLYSLADKYNVSALKTICSQWLGMNLKADTVSNCLALADLHEDTELKQVSKQFIRDNLNDVLKTSEWKYLVSTQPQLASETLCFATSYEGTRSCILKSP</sequence>
<reference evidence="6" key="1">
    <citation type="journal article" date="2020" name="bioRxiv">
        <title>Chromosome-level reference genome of the European wasp spider Argiope bruennichi: a resource for studies on range expansion and evolutionary adaptation.</title>
        <authorList>
            <person name="Sheffer M.M."/>
            <person name="Hoppe A."/>
            <person name="Krehenwinkel H."/>
            <person name="Uhl G."/>
            <person name="Kuss A.W."/>
            <person name="Jensen L."/>
            <person name="Jensen C."/>
            <person name="Gillespie R.G."/>
            <person name="Hoff K.J."/>
            <person name="Prost S."/>
        </authorList>
    </citation>
    <scope>NUCLEOTIDE SEQUENCE</scope>
</reference>
<organism evidence="6 7">
    <name type="scientific">Argiope bruennichi</name>
    <name type="common">Wasp spider</name>
    <name type="synonym">Aranea bruennichi</name>
    <dbReference type="NCBI Taxonomy" id="94029"/>
    <lineage>
        <taxon>Eukaryota</taxon>
        <taxon>Metazoa</taxon>
        <taxon>Ecdysozoa</taxon>
        <taxon>Arthropoda</taxon>
        <taxon>Chelicerata</taxon>
        <taxon>Arachnida</taxon>
        <taxon>Araneae</taxon>
        <taxon>Araneomorphae</taxon>
        <taxon>Entelegynae</taxon>
        <taxon>Araneoidea</taxon>
        <taxon>Araneidae</taxon>
        <taxon>Argiope</taxon>
    </lineage>
</organism>
<dbReference type="Gene3D" id="1.25.40.420">
    <property type="match status" value="1"/>
</dbReference>
<dbReference type="AlphaFoldDB" id="A0A8T0EVX7"/>
<dbReference type="SMART" id="SM00225">
    <property type="entry name" value="BTB"/>
    <property type="match status" value="1"/>
</dbReference>
<keyword evidence="4" id="KW-0539">Nucleus</keyword>
<evidence type="ECO:0000256" key="2">
    <source>
        <dbReference type="ARBA" id="ARBA00010846"/>
    </source>
</evidence>
<keyword evidence="7" id="KW-1185">Reference proteome</keyword>
<evidence type="ECO:0000256" key="4">
    <source>
        <dbReference type="ARBA" id="ARBA00023242"/>
    </source>
</evidence>
<dbReference type="InterPro" id="IPR056423">
    <property type="entry name" value="BACK_BPM_SPOP"/>
</dbReference>
<feature type="domain" description="BTB" evidence="5">
    <location>
        <begin position="177"/>
        <end position="244"/>
    </location>
</feature>
<evidence type="ECO:0000256" key="3">
    <source>
        <dbReference type="ARBA" id="ARBA00022786"/>
    </source>
</evidence>
<comment type="subcellular location">
    <subcellularLocation>
        <location evidence="1">Nucleus</location>
    </subcellularLocation>
</comment>
<comment type="caution">
    <text evidence="6">The sequence shown here is derived from an EMBL/GenBank/DDBJ whole genome shotgun (WGS) entry which is preliminary data.</text>
</comment>
<dbReference type="EMBL" id="JABXBU010001863">
    <property type="protein sequence ID" value="KAF8782260.1"/>
    <property type="molecule type" value="Genomic_DNA"/>
</dbReference>
<dbReference type="Pfam" id="PF24570">
    <property type="entry name" value="BACK_BPM_SPOP"/>
    <property type="match status" value="1"/>
</dbReference>